<feature type="region of interest" description="Disordered" evidence="3">
    <location>
        <begin position="1004"/>
        <end position="1034"/>
    </location>
</feature>
<evidence type="ECO:0000259" key="4">
    <source>
        <dbReference type="SMART" id="SM00823"/>
    </source>
</evidence>
<dbReference type="Pfam" id="PF00501">
    <property type="entry name" value="AMP-binding"/>
    <property type="match status" value="1"/>
</dbReference>
<dbReference type="SUPFAM" id="SSF51735">
    <property type="entry name" value="NAD(P)-binding Rossmann-fold domains"/>
    <property type="match status" value="1"/>
</dbReference>
<dbReference type="Pfam" id="PF23562">
    <property type="entry name" value="AMP-binding_C_3"/>
    <property type="match status" value="1"/>
</dbReference>
<feature type="domain" description="Polyketide synthase-like phosphopantetheine-binding" evidence="4">
    <location>
        <begin position="524"/>
        <end position="600"/>
    </location>
</feature>
<gene>
    <name evidence="5" type="ORF">D9758_003563</name>
</gene>
<dbReference type="Proteomes" id="UP000559256">
    <property type="component" value="Unassembled WGS sequence"/>
</dbReference>
<evidence type="ECO:0000256" key="3">
    <source>
        <dbReference type="SAM" id="MobiDB-lite"/>
    </source>
</evidence>
<accession>A0A8H5GUP5</accession>
<dbReference type="InterPro" id="IPR042099">
    <property type="entry name" value="ANL_N_sf"/>
</dbReference>
<name>A0A8H5GUP5_9AGAR</name>
<dbReference type="Gene3D" id="3.40.50.12780">
    <property type="entry name" value="N-terminal domain of ligase-like"/>
    <property type="match status" value="1"/>
</dbReference>
<keyword evidence="1" id="KW-0596">Phosphopantetheine</keyword>
<dbReference type="Gene3D" id="1.10.1200.10">
    <property type="entry name" value="ACP-like"/>
    <property type="match status" value="1"/>
</dbReference>
<comment type="caution">
    <text evidence="5">The sequence shown here is derived from an EMBL/GenBank/DDBJ whole genome shotgun (WGS) entry which is preliminary data.</text>
</comment>
<dbReference type="SMART" id="SM00823">
    <property type="entry name" value="PKS_PP"/>
    <property type="match status" value="1"/>
</dbReference>
<proteinExistence type="predicted"/>
<sequence>MYNGARIINKRTSDVPHTKRSVIAILSTSDTIPYFITMMSILRADKIFFPISPRNSAAAVAHLLRKVEVDHILIGHDSAMETLVTDALKILRASSADAEVKIPLLSLMLTFEDLFLPVQDQAESDLPLVHTDPDEIVLYLHSSGSTAFPKPIPWTNHRLIQLSHIPWFGGQDLTDQVWSLHVMPMYHGMGVLQLCWAASCGLVVAGFTPKNPAVLATPTNLFDSAKATNSDLIFCVPSFIEYDLKAWSKEPEYMEWLSTRTGVLYGGGPLNKEAGDLLTSKGVSIYILYGSTEGGIMSPIIPARGSMGYDWDYFTFPGLVTPEMVPYGNGSYEFVMVANVVCKPSVINTTVNGIPAYATSDLMTPHPTKKGYWRVFGRTDDQIMHNTGEKTNPGPLENLMNQDPHVQASVMFGRGQFHAGIIVEPKQHFTFDVLNEKELSKFPVDRPTIERMNEFAPQHSRLFKEMILVANPAKPFTYTAKNTARRQAILDDYAQEINEMYRTVEESTQSSIPAPQEWSIGSAQEFVRVVVQKVLQKNISDQDDFFEHGCDSLQATWIRNSLLRALRDSAKVDSRNWTTKNFVYDYPNIDSLSDFISSLATGMLSDHKDLDGEGMTQTEISEKKAAMLLMLDEFSQNFPQVAQVQTKKKTHDSNKKVVLVTGTTGALGSHLLSRLLDDFDIDGGVSCVYALNRGGKGSRSPSLLERQMLVFKKRGLESERLKREISSGRMVLLEADFTMERLGLDLDMAESVTHIVHNAWQVDFNASFATFGSNLLGLRNLVDLALTSDAHFLYTSSIGVFQNIKGMHHLTPDLVNPEVAIGTGYSESKWVSEQLIARAAPKLLDKSESKATYKIVRVGQLCGDTKLGAWNHKEWVPTMIQSAVELGCLPNDDKAVSWIPVNVAARVIVGDLLTSYEQSGFNESDFKANGATIVHLAHPNPVSWSELAPVLIEEMGRRVDLVSYGDWLAKLQEHGSDLESDGRLPAVQLLPFYTSLRSRDAETELESKDNREAFGMPKMAIGSEDSPDSSKKYLSSVEPLSKDDAVRWIKYWKKIGWIDCEV</sequence>
<evidence type="ECO:0000313" key="6">
    <source>
        <dbReference type="Proteomes" id="UP000559256"/>
    </source>
</evidence>
<dbReference type="Gene3D" id="3.40.50.720">
    <property type="entry name" value="NAD(P)-binding Rossmann-like Domain"/>
    <property type="match status" value="1"/>
</dbReference>
<dbReference type="Pfam" id="PF07993">
    <property type="entry name" value="NAD_binding_4"/>
    <property type="match status" value="1"/>
</dbReference>
<dbReference type="AlphaFoldDB" id="A0A8H5GUP5"/>
<evidence type="ECO:0000256" key="1">
    <source>
        <dbReference type="ARBA" id="ARBA00022450"/>
    </source>
</evidence>
<organism evidence="5 6">
    <name type="scientific">Tetrapyrgos nigripes</name>
    <dbReference type="NCBI Taxonomy" id="182062"/>
    <lineage>
        <taxon>Eukaryota</taxon>
        <taxon>Fungi</taxon>
        <taxon>Dikarya</taxon>
        <taxon>Basidiomycota</taxon>
        <taxon>Agaricomycotina</taxon>
        <taxon>Agaricomycetes</taxon>
        <taxon>Agaricomycetidae</taxon>
        <taxon>Agaricales</taxon>
        <taxon>Marasmiineae</taxon>
        <taxon>Marasmiaceae</taxon>
        <taxon>Tetrapyrgos</taxon>
    </lineage>
</organism>
<protein>
    <recommendedName>
        <fullName evidence="4">Polyketide synthase-like phosphopantetheine-binding domain-containing protein</fullName>
    </recommendedName>
</protein>
<dbReference type="InterPro" id="IPR013120">
    <property type="entry name" value="FAR_NAD-bd"/>
</dbReference>
<reference evidence="5 6" key="1">
    <citation type="journal article" date="2020" name="ISME J.">
        <title>Uncovering the hidden diversity of litter-decomposition mechanisms in mushroom-forming fungi.</title>
        <authorList>
            <person name="Floudas D."/>
            <person name="Bentzer J."/>
            <person name="Ahren D."/>
            <person name="Johansson T."/>
            <person name="Persson P."/>
            <person name="Tunlid A."/>
        </authorList>
    </citation>
    <scope>NUCLEOTIDE SEQUENCE [LARGE SCALE GENOMIC DNA]</scope>
    <source>
        <strain evidence="5 6">CBS 291.85</strain>
    </source>
</reference>
<dbReference type="InterPro" id="IPR020806">
    <property type="entry name" value="PKS_PP-bd"/>
</dbReference>
<evidence type="ECO:0000313" key="5">
    <source>
        <dbReference type="EMBL" id="KAF5371569.1"/>
    </source>
</evidence>
<dbReference type="PANTHER" id="PTHR43439">
    <property type="entry name" value="PHENYLACETATE-COENZYME A LIGASE"/>
    <property type="match status" value="1"/>
</dbReference>
<keyword evidence="2" id="KW-0597">Phosphoprotein</keyword>
<keyword evidence="6" id="KW-1185">Reference proteome</keyword>
<dbReference type="GO" id="GO:0031177">
    <property type="term" value="F:phosphopantetheine binding"/>
    <property type="evidence" value="ECO:0007669"/>
    <property type="project" value="InterPro"/>
</dbReference>
<dbReference type="EMBL" id="JAACJM010000007">
    <property type="protein sequence ID" value="KAF5371569.1"/>
    <property type="molecule type" value="Genomic_DNA"/>
</dbReference>
<evidence type="ECO:0000256" key="2">
    <source>
        <dbReference type="ARBA" id="ARBA00022553"/>
    </source>
</evidence>
<dbReference type="InterPro" id="IPR036736">
    <property type="entry name" value="ACP-like_sf"/>
</dbReference>
<dbReference type="OrthoDB" id="429813at2759"/>
<dbReference type="PANTHER" id="PTHR43439:SF2">
    <property type="entry name" value="ENZYME, PUTATIVE (JCVI)-RELATED"/>
    <property type="match status" value="1"/>
</dbReference>
<dbReference type="SUPFAM" id="SSF56801">
    <property type="entry name" value="Acetyl-CoA synthetase-like"/>
    <property type="match status" value="1"/>
</dbReference>
<dbReference type="InterPro" id="IPR051414">
    <property type="entry name" value="Adenylate-forming_Reductase"/>
</dbReference>
<dbReference type="InterPro" id="IPR036291">
    <property type="entry name" value="NAD(P)-bd_dom_sf"/>
</dbReference>
<dbReference type="InterPro" id="IPR000873">
    <property type="entry name" value="AMP-dep_synth/lig_dom"/>
</dbReference>